<evidence type="ECO:0000313" key="1">
    <source>
        <dbReference type="EMBL" id="MBE9191461.1"/>
    </source>
</evidence>
<proteinExistence type="predicted"/>
<gene>
    <name evidence="1" type="ORF">IQ230_14110</name>
</gene>
<keyword evidence="2" id="KW-1185">Reference proteome</keyword>
<reference evidence="1 2" key="1">
    <citation type="submission" date="2020-10" db="EMBL/GenBank/DDBJ databases">
        <authorList>
            <person name="Castelo-Branco R."/>
            <person name="Eusebio N."/>
            <person name="Adriana R."/>
            <person name="Vieira A."/>
            <person name="Brugerolle De Fraissinette N."/>
            <person name="Rezende De Castro R."/>
            <person name="Schneider M.P."/>
            <person name="Vasconcelos V."/>
            <person name="Leao P.N."/>
        </authorList>
    </citation>
    <scope>NUCLEOTIDE SEQUENCE [LARGE SCALE GENOMIC DNA]</scope>
    <source>
        <strain evidence="1 2">LEGE 06123</strain>
    </source>
</reference>
<dbReference type="RefSeq" id="WP_193932602.1">
    <property type="nucleotide sequence ID" value="NZ_CAWPMZ010000063.1"/>
</dbReference>
<organism evidence="1 2">
    <name type="scientific">Gloeocapsopsis crepidinum LEGE 06123</name>
    <dbReference type="NCBI Taxonomy" id="588587"/>
    <lineage>
        <taxon>Bacteria</taxon>
        <taxon>Bacillati</taxon>
        <taxon>Cyanobacteriota</taxon>
        <taxon>Cyanophyceae</taxon>
        <taxon>Oscillatoriophycideae</taxon>
        <taxon>Chroococcales</taxon>
        <taxon>Chroococcaceae</taxon>
        <taxon>Gloeocapsopsis</taxon>
    </lineage>
</organism>
<protein>
    <recommendedName>
        <fullName evidence="3">Transposase</fullName>
    </recommendedName>
</protein>
<sequence>MASYYAFELQLTQSYLRDRCNDFCKLLYTKDSGRGHLSPLKIPAFT</sequence>
<evidence type="ECO:0008006" key="3">
    <source>
        <dbReference type="Google" id="ProtNLM"/>
    </source>
</evidence>
<name>A0ABR9UT41_9CHRO</name>
<dbReference type="EMBL" id="JADEWN010000033">
    <property type="protein sequence ID" value="MBE9191461.1"/>
    <property type="molecule type" value="Genomic_DNA"/>
</dbReference>
<evidence type="ECO:0000313" key="2">
    <source>
        <dbReference type="Proteomes" id="UP000651156"/>
    </source>
</evidence>
<accession>A0ABR9UT41</accession>
<dbReference type="Proteomes" id="UP000651156">
    <property type="component" value="Unassembled WGS sequence"/>
</dbReference>
<comment type="caution">
    <text evidence="1">The sequence shown here is derived from an EMBL/GenBank/DDBJ whole genome shotgun (WGS) entry which is preliminary data.</text>
</comment>